<dbReference type="PATRIC" id="fig|449.7.peg.370"/>
<gene>
    <name evidence="1" type="ORF">LHA_0443</name>
</gene>
<dbReference type="KEGG" id="lha:LHA_0443"/>
<keyword evidence="2" id="KW-1185">Reference proteome</keyword>
<dbReference type="Proteomes" id="UP000032803">
    <property type="component" value="Chromosome I"/>
</dbReference>
<proteinExistence type="predicted"/>
<name>A0A0A8UL16_LEGHA</name>
<dbReference type="HOGENOM" id="CLU_688481_0_0_6"/>
<dbReference type="AlphaFoldDB" id="A0A0A8UL16"/>
<evidence type="ECO:0000313" key="2">
    <source>
        <dbReference type="Proteomes" id="UP000032803"/>
    </source>
</evidence>
<dbReference type="RefSeq" id="WP_045105066.1">
    <property type="nucleotide sequence ID" value="NZ_LN681225.1"/>
</dbReference>
<reference evidence="2" key="1">
    <citation type="submission" date="2014-09" db="EMBL/GenBank/DDBJ databases">
        <authorList>
            <person name="Gomez-Valero L."/>
        </authorList>
    </citation>
    <scope>NUCLEOTIDE SEQUENCE [LARGE SCALE GENOMIC DNA]</scope>
    <source>
        <strain evidence="2">ATCC35250</strain>
    </source>
</reference>
<sequence length="400" mass="44944">MARHKRSKSESNLGNFVETGNRIIRADHSEDENDVIVLYRGIKPHSGPYAEQTDPKNAVIGSKKPLDTTKGVEVHVDGGTDSSYISWTPFYKVAAAFAEEKGTVMKGVFRRDDLVHPIANFLGETEYSIIGTVVGAKPVKEQNNLSQEQETQLRKNWYQEAEEIRKVQVTIKQAQKADPLRKREREQESEFTPDVKPVRTWKRLNFFESELVSGPGVAKKPTLERTPSSPNIKYKSKEMPTQVVPNVKEGRLNSSRIADNVAEFTQIVEALYKAFPSKWTSFLTGELSQEGAPHKKLKKFKGFAHVEKTGAISDLRNEIVRIQDQLIAGKMDIEDGMASLKLAIEEVIRTSNKYQEGTTLGKKHSLFGKSFQITSSKVASKLDEFMETHFGTSSKDIDLP</sequence>
<accession>A0A0A8UL16</accession>
<organism evidence="1 2">
    <name type="scientific">Legionella hackeliae</name>
    <dbReference type="NCBI Taxonomy" id="449"/>
    <lineage>
        <taxon>Bacteria</taxon>
        <taxon>Pseudomonadati</taxon>
        <taxon>Pseudomonadota</taxon>
        <taxon>Gammaproteobacteria</taxon>
        <taxon>Legionellales</taxon>
        <taxon>Legionellaceae</taxon>
        <taxon>Legionella</taxon>
    </lineage>
</organism>
<protein>
    <submittedName>
        <fullName evidence="1">Uncharacterized protein</fullName>
    </submittedName>
</protein>
<evidence type="ECO:0000313" key="1">
    <source>
        <dbReference type="EMBL" id="CEK09545.1"/>
    </source>
</evidence>
<dbReference type="EMBL" id="LN681225">
    <property type="protein sequence ID" value="CEK09545.1"/>
    <property type="molecule type" value="Genomic_DNA"/>
</dbReference>